<evidence type="ECO:0000313" key="3">
    <source>
        <dbReference type="Proteomes" id="UP001501705"/>
    </source>
</evidence>
<comment type="caution">
    <text evidence="2">The sequence shown here is derived from an EMBL/GenBank/DDBJ whole genome shotgun (WGS) entry which is preliminary data.</text>
</comment>
<accession>A0ABP4Q1I3</accession>
<evidence type="ECO:0000259" key="1">
    <source>
        <dbReference type="Pfam" id="PF24693"/>
    </source>
</evidence>
<sequence length="91" mass="10068">MTDQWQSGRSADVGELLDRVGDHRDLARVLEVMRADHLHEWENQTLERYLGALAAIVGSLDGLLANRGEDLPEQPSWALVAELLVAASGYE</sequence>
<name>A0ABP4Q1I3_9ACTN</name>
<organism evidence="2 3">
    <name type="scientific">Kribbella hippodromi</name>
    <dbReference type="NCBI Taxonomy" id="434347"/>
    <lineage>
        <taxon>Bacteria</taxon>
        <taxon>Bacillati</taxon>
        <taxon>Actinomycetota</taxon>
        <taxon>Actinomycetes</taxon>
        <taxon>Propionibacteriales</taxon>
        <taxon>Kribbellaceae</taxon>
        <taxon>Kribbella</taxon>
    </lineage>
</organism>
<dbReference type="EMBL" id="BAAAPH010000025">
    <property type="protein sequence ID" value="GAA1597418.1"/>
    <property type="molecule type" value="Genomic_DNA"/>
</dbReference>
<gene>
    <name evidence="2" type="ORF">GCM10009804_62330</name>
</gene>
<proteinExistence type="predicted"/>
<reference evidence="3" key="1">
    <citation type="journal article" date="2019" name="Int. J. Syst. Evol. Microbiol.">
        <title>The Global Catalogue of Microorganisms (GCM) 10K type strain sequencing project: providing services to taxonomists for standard genome sequencing and annotation.</title>
        <authorList>
            <consortium name="The Broad Institute Genomics Platform"/>
            <consortium name="The Broad Institute Genome Sequencing Center for Infectious Disease"/>
            <person name="Wu L."/>
            <person name="Ma J."/>
        </authorList>
    </citation>
    <scope>NUCLEOTIDE SEQUENCE [LARGE SCALE GENOMIC DNA]</scope>
    <source>
        <strain evidence="3">JCM 15572</strain>
    </source>
</reference>
<dbReference type="Pfam" id="PF24693">
    <property type="entry name" value="DUF7660"/>
    <property type="match status" value="1"/>
</dbReference>
<evidence type="ECO:0000313" key="2">
    <source>
        <dbReference type="EMBL" id="GAA1597418.1"/>
    </source>
</evidence>
<dbReference type="Proteomes" id="UP001501705">
    <property type="component" value="Unassembled WGS sequence"/>
</dbReference>
<feature type="domain" description="DUF7660" evidence="1">
    <location>
        <begin position="26"/>
        <end position="91"/>
    </location>
</feature>
<keyword evidence="3" id="KW-1185">Reference proteome</keyword>
<dbReference type="InterPro" id="IPR056077">
    <property type="entry name" value="DUF7660"/>
</dbReference>
<protein>
    <recommendedName>
        <fullName evidence="1">DUF7660 domain-containing protein</fullName>
    </recommendedName>
</protein>
<dbReference type="RefSeq" id="WP_344239237.1">
    <property type="nucleotide sequence ID" value="NZ_BAAAPH010000025.1"/>
</dbReference>